<dbReference type="AlphaFoldDB" id="A0A8T0FUL2"/>
<protein>
    <submittedName>
        <fullName evidence="1">Uncharacterized protein</fullName>
    </submittedName>
</protein>
<evidence type="ECO:0000313" key="2">
    <source>
        <dbReference type="Proteomes" id="UP000807504"/>
    </source>
</evidence>
<name>A0A8T0FUL2_ARGBR</name>
<proteinExistence type="predicted"/>
<keyword evidence="2" id="KW-1185">Reference proteome</keyword>
<accession>A0A8T0FUL2</accession>
<evidence type="ECO:0000313" key="1">
    <source>
        <dbReference type="EMBL" id="KAF8792443.1"/>
    </source>
</evidence>
<organism evidence="1 2">
    <name type="scientific">Argiope bruennichi</name>
    <name type="common">Wasp spider</name>
    <name type="synonym">Aranea bruennichi</name>
    <dbReference type="NCBI Taxonomy" id="94029"/>
    <lineage>
        <taxon>Eukaryota</taxon>
        <taxon>Metazoa</taxon>
        <taxon>Ecdysozoa</taxon>
        <taxon>Arthropoda</taxon>
        <taxon>Chelicerata</taxon>
        <taxon>Arachnida</taxon>
        <taxon>Araneae</taxon>
        <taxon>Araneomorphae</taxon>
        <taxon>Entelegynae</taxon>
        <taxon>Araneoidea</taxon>
        <taxon>Araneidae</taxon>
        <taxon>Argiope</taxon>
    </lineage>
</organism>
<dbReference type="EMBL" id="JABXBU010000003">
    <property type="protein sequence ID" value="KAF8792443.1"/>
    <property type="molecule type" value="Genomic_DNA"/>
</dbReference>
<sequence length="100" mass="11024">MHLGGGPSEISHVALMLILLHNQKRDHIPSKELGGTPKGANSLNSLIHSLTENCHQHLGPVVIPWDHFSFQSLVEDLAGHCRLGIVFFEEEEPLVESLSE</sequence>
<reference evidence="1" key="1">
    <citation type="journal article" date="2020" name="bioRxiv">
        <title>Chromosome-level reference genome of the European wasp spider Argiope bruennichi: a resource for studies on range expansion and evolutionary adaptation.</title>
        <authorList>
            <person name="Sheffer M.M."/>
            <person name="Hoppe A."/>
            <person name="Krehenwinkel H."/>
            <person name="Uhl G."/>
            <person name="Kuss A.W."/>
            <person name="Jensen L."/>
            <person name="Jensen C."/>
            <person name="Gillespie R.G."/>
            <person name="Hoff K.J."/>
            <person name="Prost S."/>
        </authorList>
    </citation>
    <scope>NUCLEOTIDE SEQUENCE</scope>
</reference>
<reference evidence="1" key="2">
    <citation type="submission" date="2020-06" db="EMBL/GenBank/DDBJ databases">
        <authorList>
            <person name="Sheffer M."/>
        </authorList>
    </citation>
    <scope>NUCLEOTIDE SEQUENCE</scope>
</reference>
<gene>
    <name evidence="1" type="ORF">HNY73_004035</name>
</gene>
<dbReference type="Proteomes" id="UP000807504">
    <property type="component" value="Unassembled WGS sequence"/>
</dbReference>
<comment type="caution">
    <text evidence="1">The sequence shown here is derived from an EMBL/GenBank/DDBJ whole genome shotgun (WGS) entry which is preliminary data.</text>
</comment>